<dbReference type="PROSITE" id="PS50304">
    <property type="entry name" value="TUDOR"/>
    <property type="match status" value="1"/>
</dbReference>
<dbReference type="InterPro" id="IPR000719">
    <property type="entry name" value="Prot_kinase_dom"/>
</dbReference>
<evidence type="ECO:0000313" key="4">
    <source>
        <dbReference type="Ensembl" id="ENSOMYP00000002458.2"/>
    </source>
</evidence>
<dbReference type="InterPro" id="IPR002999">
    <property type="entry name" value="Tudor"/>
</dbReference>
<reference evidence="4" key="2">
    <citation type="submission" date="2025-08" db="UniProtKB">
        <authorList>
            <consortium name="Ensembl"/>
        </authorList>
    </citation>
    <scope>IDENTIFICATION</scope>
</reference>
<keyword evidence="5" id="KW-1185">Reference proteome</keyword>
<feature type="transmembrane region" description="Helical" evidence="1">
    <location>
        <begin position="354"/>
        <end position="378"/>
    </location>
</feature>
<feature type="domain" description="Tudor" evidence="3">
    <location>
        <begin position="36"/>
        <end position="93"/>
    </location>
</feature>
<feature type="domain" description="Protein kinase" evidence="2">
    <location>
        <begin position="476"/>
        <end position="717"/>
    </location>
</feature>
<dbReference type="GO" id="GO:0005737">
    <property type="term" value="C:cytoplasm"/>
    <property type="evidence" value="ECO:0007669"/>
    <property type="project" value="TreeGrafter"/>
</dbReference>
<evidence type="ECO:0000259" key="2">
    <source>
        <dbReference type="PROSITE" id="PS50011"/>
    </source>
</evidence>
<dbReference type="Gene3D" id="1.10.510.10">
    <property type="entry name" value="Transferase(Phosphotransferase) domain 1"/>
    <property type="match status" value="1"/>
</dbReference>
<dbReference type="GO" id="GO:0004672">
    <property type="term" value="F:protein kinase activity"/>
    <property type="evidence" value="ECO:0007669"/>
    <property type="project" value="InterPro"/>
</dbReference>
<feature type="transmembrane region" description="Helical" evidence="1">
    <location>
        <begin position="305"/>
        <end position="323"/>
    </location>
</feature>
<dbReference type="InterPro" id="IPR035437">
    <property type="entry name" value="SNase_OB-fold_sf"/>
</dbReference>
<dbReference type="Ensembl" id="ENSOMYT00000002750.2">
    <property type="protein sequence ID" value="ENSOMYP00000002458.2"/>
    <property type="gene ID" value="ENSOMYG00000002328.2"/>
</dbReference>
<sequence>DAITFWAQNVKDDQAIENIRKALADKCPTAPRVLGSPNPQKIYGAVFSEDSCWYRCKVLQQTDNFHVSYIDYGNTELVSRSALVELPGDLQAPCLAKKYKFQGFSVSTDQDSAHFLQGKAFLQNLIYGKKVRIQKKSVCLDGTVLVQAFQGNLDIGEEVLKQTSVFCVLFSLCSIQFVFYSVCVLFSLCSIPFVFYSVCVLFRLCSIPFVFYSVCVLFRLCSIPFVFYSVCVLFRLCSIPFVFYSVCVLFRLCSIPFVFYSVCVLFRLCSIPFVFYSVCVLFRLCSIPFVFYSVCVLFRLCSIPFVFYSVCVAFCLCSIQFVLHSVCVLFRLCCIPFVFYSVCVLFRLCSIPFVFYSVCVLFRLCSIPFVLHSVCVLFRLCSIPFVFYSVCVLFRLCCILFVFYSVCVAFRLCSIPFVFYSVCVAFCLCSIQFKGEMLQWQNTSPTPDSLFSVKKRIRSLRAQLRWRQVEEASLEEVRDEEVYLSSGGLVVKSLDRDMFDAEPMKELSGRRPLVCTEFQGQRVILKGYTVNEEAEARVLERTTQFHRTRTQRESQTDTGILPLLALFFGKSDPLAYVMVPYFPNGSLWAVQAAKPLTTSETVKVMRGVARGLQALHAAGVTHASLNPNNVFVLHRHQGMVGDYDFIKTPVQRAVDSGMVAGSISLVAPELRQTQGTPPTPACDMYSYGCLLFWVKRLHVALSVDQPRSLYNTRWMAL</sequence>
<evidence type="ECO:0000256" key="1">
    <source>
        <dbReference type="SAM" id="Phobius"/>
    </source>
</evidence>
<feature type="transmembrane region" description="Helical" evidence="1">
    <location>
        <begin position="409"/>
        <end position="431"/>
    </location>
</feature>
<dbReference type="Pfam" id="PF00567">
    <property type="entry name" value="TUDOR"/>
    <property type="match status" value="1"/>
</dbReference>
<evidence type="ECO:0000259" key="3">
    <source>
        <dbReference type="PROSITE" id="PS50304"/>
    </source>
</evidence>
<dbReference type="SUPFAM" id="SSF56112">
    <property type="entry name" value="Protein kinase-like (PK-like)"/>
    <property type="match status" value="1"/>
</dbReference>
<accession>A0A8C7NDJ5</accession>
<dbReference type="InterPro" id="IPR050167">
    <property type="entry name" value="Ser_Thr_protein_kinase"/>
</dbReference>
<dbReference type="Gene3D" id="2.30.30.140">
    <property type="match status" value="1"/>
</dbReference>
<dbReference type="GeneTree" id="ENSGT00390000007287"/>
<reference evidence="4" key="3">
    <citation type="submission" date="2025-09" db="UniProtKB">
        <authorList>
            <consortium name="Ensembl"/>
        </authorList>
    </citation>
    <scope>IDENTIFICATION</scope>
</reference>
<dbReference type="Proteomes" id="UP000694395">
    <property type="component" value="Chromosome 2"/>
</dbReference>
<dbReference type="Pfam" id="PF00069">
    <property type="entry name" value="Pkinase"/>
    <property type="match status" value="1"/>
</dbReference>
<feature type="transmembrane region" description="Helical" evidence="1">
    <location>
        <begin position="328"/>
        <end position="348"/>
    </location>
</feature>
<evidence type="ECO:0000313" key="5">
    <source>
        <dbReference type="Proteomes" id="UP000694395"/>
    </source>
</evidence>
<proteinExistence type="predicted"/>
<keyword evidence="1" id="KW-0472">Membrane</keyword>
<organism evidence="4 5">
    <name type="scientific">Oncorhynchus mykiss</name>
    <name type="common">Rainbow trout</name>
    <name type="synonym">Salmo gairdneri</name>
    <dbReference type="NCBI Taxonomy" id="8022"/>
    <lineage>
        <taxon>Eukaryota</taxon>
        <taxon>Metazoa</taxon>
        <taxon>Chordata</taxon>
        <taxon>Craniata</taxon>
        <taxon>Vertebrata</taxon>
        <taxon>Euteleostomi</taxon>
        <taxon>Actinopterygii</taxon>
        <taxon>Neopterygii</taxon>
        <taxon>Teleostei</taxon>
        <taxon>Protacanthopterygii</taxon>
        <taxon>Salmoniformes</taxon>
        <taxon>Salmonidae</taxon>
        <taxon>Salmoninae</taxon>
        <taxon>Oncorhynchus</taxon>
    </lineage>
</organism>
<dbReference type="GO" id="GO:0007165">
    <property type="term" value="P:signal transduction"/>
    <property type="evidence" value="ECO:0007669"/>
    <property type="project" value="TreeGrafter"/>
</dbReference>
<feature type="transmembrane region" description="Helical" evidence="1">
    <location>
        <begin position="242"/>
        <end position="266"/>
    </location>
</feature>
<dbReference type="Gene3D" id="2.40.50.90">
    <property type="match status" value="1"/>
</dbReference>
<dbReference type="SUPFAM" id="SSF63748">
    <property type="entry name" value="Tudor/PWWP/MBT"/>
    <property type="match status" value="1"/>
</dbReference>
<keyword evidence="1" id="KW-0812">Transmembrane</keyword>
<reference evidence="4" key="1">
    <citation type="submission" date="2020-07" db="EMBL/GenBank/DDBJ databases">
        <title>A long reads based de novo assembly of the rainbow trout Arlee double haploid line genome.</title>
        <authorList>
            <person name="Gao G."/>
            <person name="Palti Y."/>
        </authorList>
    </citation>
    <scope>NUCLEOTIDE SEQUENCE [LARGE SCALE GENOMIC DNA]</scope>
</reference>
<dbReference type="InterPro" id="IPR011009">
    <property type="entry name" value="Kinase-like_dom_sf"/>
</dbReference>
<dbReference type="FunFam" id="2.30.30.140:FF:000018">
    <property type="entry name" value="Serine/threonine-protein kinase 31"/>
    <property type="match status" value="1"/>
</dbReference>
<feature type="transmembrane region" description="Helical" evidence="1">
    <location>
        <begin position="209"/>
        <end position="236"/>
    </location>
</feature>
<feature type="transmembrane region" description="Helical" evidence="1">
    <location>
        <begin position="273"/>
        <end position="299"/>
    </location>
</feature>
<feature type="transmembrane region" description="Helical" evidence="1">
    <location>
        <begin position="385"/>
        <end position="403"/>
    </location>
</feature>
<keyword evidence="1" id="KW-1133">Transmembrane helix</keyword>
<dbReference type="PROSITE" id="PS50011">
    <property type="entry name" value="PROTEIN_KINASE_DOM"/>
    <property type="match status" value="1"/>
</dbReference>
<dbReference type="GO" id="GO:0005524">
    <property type="term" value="F:ATP binding"/>
    <property type="evidence" value="ECO:0007669"/>
    <property type="project" value="InterPro"/>
</dbReference>
<dbReference type="PANTHER" id="PTHR23257">
    <property type="entry name" value="SERINE-THREONINE PROTEIN KINASE"/>
    <property type="match status" value="1"/>
</dbReference>
<dbReference type="SMART" id="SM00333">
    <property type="entry name" value="TUDOR"/>
    <property type="match status" value="1"/>
</dbReference>
<dbReference type="AlphaFoldDB" id="A0A8C7NDJ5"/>
<name>A0A8C7NDJ5_ONCMY</name>
<protein>
    <submittedName>
        <fullName evidence="4">Serine/threonine kinase 31</fullName>
    </submittedName>
</protein>
<feature type="transmembrane region" description="Helical" evidence="1">
    <location>
        <begin position="177"/>
        <end position="202"/>
    </location>
</feature>